<dbReference type="RefSeq" id="WP_075804286.1">
    <property type="nucleotide sequence ID" value="NZ_MKZO01000029.1"/>
</dbReference>
<keyword evidence="4" id="KW-0804">Transcription</keyword>
<evidence type="ECO:0000256" key="1">
    <source>
        <dbReference type="ARBA" id="ARBA00009437"/>
    </source>
</evidence>
<evidence type="ECO:0000313" key="6">
    <source>
        <dbReference type="EMBL" id="OLS61676.1"/>
    </source>
</evidence>
<evidence type="ECO:0000256" key="3">
    <source>
        <dbReference type="ARBA" id="ARBA00023125"/>
    </source>
</evidence>
<dbReference type="SUPFAM" id="SSF53850">
    <property type="entry name" value="Periplasmic binding protein-like II"/>
    <property type="match status" value="1"/>
</dbReference>
<dbReference type="Gene3D" id="1.10.10.10">
    <property type="entry name" value="Winged helix-like DNA-binding domain superfamily/Winged helix DNA-binding domain"/>
    <property type="match status" value="1"/>
</dbReference>
<dbReference type="Proteomes" id="UP000186736">
    <property type="component" value="Unassembled WGS sequence"/>
</dbReference>
<dbReference type="Pfam" id="PF03466">
    <property type="entry name" value="LysR_substrate"/>
    <property type="match status" value="1"/>
</dbReference>
<dbReference type="InterPro" id="IPR000847">
    <property type="entry name" value="LysR_HTH_N"/>
</dbReference>
<accession>A0A1Q9R2P3</accession>
<dbReference type="AlphaFoldDB" id="A0A1Q9R2P3"/>
<comment type="caution">
    <text evidence="6">The sequence shown here is derived from an EMBL/GenBank/DDBJ whole genome shotgun (WGS) entry which is preliminary data.</text>
</comment>
<dbReference type="InterPro" id="IPR058163">
    <property type="entry name" value="LysR-type_TF_proteobact-type"/>
</dbReference>
<dbReference type="GO" id="GO:0006351">
    <property type="term" value="P:DNA-templated transcription"/>
    <property type="evidence" value="ECO:0007669"/>
    <property type="project" value="TreeGrafter"/>
</dbReference>
<proteinExistence type="inferred from homology"/>
<dbReference type="InterPro" id="IPR036388">
    <property type="entry name" value="WH-like_DNA-bd_sf"/>
</dbReference>
<organism evidence="6 7">
    <name type="scientific">Pseudomonas putida</name>
    <name type="common">Arthrobacter siderocapsulatus</name>
    <dbReference type="NCBI Taxonomy" id="303"/>
    <lineage>
        <taxon>Bacteria</taxon>
        <taxon>Pseudomonadati</taxon>
        <taxon>Pseudomonadota</taxon>
        <taxon>Gammaproteobacteria</taxon>
        <taxon>Pseudomonadales</taxon>
        <taxon>Pseudomonadaceae</taxon>
        <taxon>Pseudomonas</taxon>
    </lineage>
</organism>
<evidence type="ECO:0000313" key="7">
    <source>
        <dbReference type="Proteomes" id="UP000186736"/>
    </source>
</evidence>
<name>A0A1Q9R2P3_PSEPU</name>
<dbReference type="PANTHER" id="PTHR30537:SF3">
    <property type="entry name" value="TRANSCRIPTIONAL REGULATORY PROTEIN"/>
    <property type="match status" value="1"/>
</dbReference>
<dbReference type="EMBL" id="MKZO01000029">
    <property type="protein sequence ID" value="OLS61676.1"/>
    <property type="molecule type" value="Genomic_DNA"/>
</dbReference>
<dbReference type="InterPro" id="IPR005119">
    <property type="entry name" value="LysR_subst-bd"/>
</dbReference>
<dbReference type="OrthoDB" id="570111at2"/>
<dbReference type="PROSITE" id="PS50931">
    <property type="entry name" value="HTH_LYSR"/>
    <property type="match status" value="1"/>
</dbReference>
<keyword evidence="2" id="KW-0805">Transcription regulation</keyword>
<gene>
    <name evidence="6" type="ORF">PSEMO_34890</name>
</gene>
<dbReference type="GO" id="GO:0003700">
    <property type="term" value="F:DNA-binding transcription factor activity"/>
    <property type="evidence" value="ECO:0007669"/>
    <property type="project" value="InterPro"/>
</dbReference>
<reference evidence="6 7" key="1">
    <citation type="submission" date="2016-10" db="EMBL/GenBank/DDBJ databases">
        <title>Genome Sequence of Pseudomonas putida GM4FR.</title>
        <authorList>
            <person name="Poehlein A."/>
            <person name="Wemheuer F."/>
            <person name="Hollensteiner J."/>
            <person name="Wemheuer B."/>
        </authorList>
    </citation>
    <scope>NUCLEOTIDE SEQUENCE [LARGE SCALE GENOMIC DNA]</scope>
    <source>
        <strain evidence="6 7">GM4FR</strain>
    </source>
</reference>
<feature type="domain" description="HTH lysR-type" evidence="5">
    <location>
        <begin position="4"/>
        <end position="61"/>
    </location>
</feature>
<sequence>MKRINWDDLWALAVVARAGTLRRASVQTGVSAPTLSRKIDEVEHSLGEKLLERTQVGCFPTPAGLRVLAWANQMEEASLEIERTREHLGAKFAEGIVRINTDEWMSYFLTTRFADFHNSYPNVEVEIITSHRPYSLVRREADLSIRPFRPEQAGLITRKMGKLTFGLYCNSAYREKNITDIAHQNWSNLSFVGFDEQRSEFEADRWLRKFIGSATPWMRCSYALGIYDGVTTGAGLGVLANFITRNVPTLEAIVDHIVDLDQDIWLSMHAGLRNSARVRAVADYIAQLFSDEEPK</sequence>
<dbReference type="GO" id="GO:0043565">
    <property type="term" value="F:sequence-specific DNA binding"/>
    <property type="evidence" value="ECO:0007669"/>
    <property type="project" value="TreeGrafter"/>
</dbReference>
<dbReference type="Pfam" id="PF00126">
    <property type="entry name" value="HTH_1"/>
    <property type="match status" value="1"/>
</dbReference>
<keyword evidence="3" id="KW-0238">DNA-binding</keyword>
<protein>
    <recommendedName>
        <fullName evidence="5">HTH lysR-type domain-containing protein</fullName>
    </recommendedName>
</protein>
<dbReference type="PANTHER" id="PTHR30537">
    <property type="entry name" value="HTH-TYPE TRANSCRIPTIONAL REGULATOR"/>
    <property type="match status" value="1"/>
</dbReference>
<dbReference type="Gene3D" id="3.40.190.290">
    <property type="match status" value="1"/>
</dbReference>
<dbReference type="SUPFAM" id="SSF46785">
    <property type="entry name" value="Winged helix' DNA-binding domain"/>
    <property type="match status" value="1"/>
</dbReference>
<evidence type="ECO:0000256" key="2">
    <source>
        <dbReference type="ARBA" id="ARBA00023015"/>
    </source>
</evidence>
<dbReference type="InterPro" id="IPR036390">
    <property type="entry name" value="WH_DNA-bd_sf"/>
</dbReference>
<evidence type="ECO:0000259" key="5">
    <source>
        <dbReference type="PROSITE" id="PS50931"/>
    </source>
</evidence>
<comment type="similarity">
    <text evidence="1">Belongs to the LysR transcriptional regulatory family.</text>
</comment>
<evidence type="ECO:0000256" key="4">
    <source>
        <dbReference type="ARBA" id="ARBA00023163"/>
    </source>
</evidence>